<evidence type="ECO:0000259" key="6">
    <source>
        <dbReference type="PROSITE" id="PS50160"/>
    </source>
</evidence>
<keyword evidence="2" id="KW-0436">Ligase</keyword>
<proteinExistence type="inferred from homology"/>
<dbReference type="EMBL" id="PTIX01000011">
    <property type="protein sequence ID" value="PPK66123.1"/>
    <property type="molecule type" value="Genomic_DNA"/>
</dbReference>
<comment type="similarity">
    <text evidence="4">In the C-terminal section; belongs to the ATP-dependent DNA ligase family.</text>
</comment>
<dbReference type="InterPro" id="IPR012309">
    <property type="entry name" value="DNA_ligase_ATP-dep_C"/>
</dbReference>
<dbReference type="NCBIfam" id="TIGR02778">
    <property type="entry name" value="ligD_pol"/>
    <property type="match status" value="1"/>
</dbReference>
<dbReference type="GO" id="GO:0006310">
    <property type="term" value="P:DNA recombination"/>
    <property type="evidence" value="ECO:0007669"/>
    <property type="project" value="InterPro"/>
</dbReference>
<dbReference type="CDD" id="cd07906">
    <property type="entry name" value="Adenylation_DNA_ligase_LigD_LigC"/>
    <property type="match status" value="1"/>
</dbReference>
<dbReference type="CDD" id="cd07971">
    <property type="entry name" value="OBF_DNA_ligase_LigD"/>
    <property type="match status" value="1"/>
</dbReference>
<dbReference type="Pfam" id="PF04679">
    <property type="entry name" value="DNA_ligase_A_C"/>
    <property type="match status" value="1"/>
</dbReference>
<dbReference type="Pfam" id="PF01068">
    <property type="entry name" value="DNA_ligase_A_M"/>
    <property type="match status" value="1"/>
</dbReference>
<dbReference type="InterPro" id="IPR014145">
    <property type="entry name" value="LigD_pol_dom"/>
</dbReference>
<dbReference type="GO" id="GO:0005524">
    <property type="term" value="F:ATP binding"/>
    <property type="evidence" value="ECO:0007669"/>
    <property type="project" value="InterPro"/>
</dbReference>
<evidence type="ECO:0000256" key="2">
    <source>
        <dbReference type="ARBA" id="ARBA00022598"/>
    </source>
</evidence>
<dbReference type="InterPro" id="IPR012340">
    <property type="entry name" value="NA-bd_OB-fold"/>
</dbReference>
<dbReference type="Gene3D" id="2.40.50.140">
    <property type="entry name" value="Nucleic acid-binding proteins"/>
    <property type="match status" value="1"/>
</dbReference>
<dbReference type="AlphaFoldDB" id="A0A2S6GLS5"/>
<feature type="domain" description="ATP-dependent DNA ligase family profile" evidence="6">
    <location>
        <begin position="120"/>
        <end position="252"/>
    </location>
</feature>
<sequence>MVRKASGRVPGWVEPMLAKSDAGRLRSGPEWVYEYKLDGYRCCLRIAADGTTVLTSRNGIDFTDEFPELAEVYEGGTGVGAVVLDGEIVTYDEHGRVEFALLQERRGRYRAHAAAPKRETRFDDVAVRFLAFDLLREGDTPLLHRPLVERRERLAEIPMPDPYRVAVLRAVGFDELAADRRTPQDLLATAAADGAEGLVAKLRDASYSPGKRPGAWLKHPLVRTQDVILCGWRPGRNRLTGSLGGLLLGAHDPTTGDLVYLGDVGTGFSERERRELPARLQQRATHPFAVAPPREDVRGVSWVEPELVGEVVYRQFTRGAGRLRHTAWRGLRDDLDPAEVAAPSTAARSAQARVERDEPPVGTAARVTVQVESRRLTISNLDKPLYPCGFTKGEVIHYYSRIAPILLPHLENRPVTLIRYPDGVGGEQFYEKNAPNGKPDWLRTAHLPSTGSRSGRGPGVIEYLLLDDLPGLVWVANLAALELHVPQWAVGGGDRRLAPDRVVFDLDPGPGTTIVECARVAEHLHDVLTADGLGPVACTSGGKGMQIYAALHADDPATAAAYAKTVAERFAAESPDAVTAKMTKALRTGKVLIDWSQNNPAKTTITPYSLRGREQPTVATPLTWDEVRACRHADQLVFAPEDVLDRVEHHGDLLARLAHGAALRAR</sequence>
<evidence type="ECO:0000256" key="3">
    <source>
        <dbReference type="ARBA" id="ARBA00034003"/>
    </source>
</evidence>
<dbReference type="Proteomes" id="UP000239203">
    <property type="component" value="Unassembled WGS sequence"/>
</dbReference>
<evidence type="ECO:0000256" key="1">
    <source>
        <dbReference type="ARBA" id="ARBA00012727"/>
    </source>
</evidence>
<dbReference type="PROSITE" id="PS50160">
    <property type="entry name" value="DNA_LIGASE_A3"/>
    <property type="match status" value="1"/>
</dbReference>
<dbReference type="SUPFAM" id="SSF56091">
    <property type="entry name" value="DNA ligase/mRNA capping enzyme, catalytic domain"/>
    <property type="match status" value="1"/>
</dbReference>
<dbReference type="GO" id="GO:0003910">
    <property type="term" value="F:DNA ligase (ATP) activity"/>
    <property type="evidence" value="ECO:0007669"/>
    <property type="project" value="UniProtKB-EC"/>
</dbReference>
<accession>A0A2S6GLS5</accession>
<dbReference type="Gene3D" id="3.90.920.10">
    <property type="entry name" value="DNA primase, PRIM domain"/>
    <property type="match status" value="1"/>
</dbReference>
<dbReference type="SUPFAM" id="SSF50249">
    <property type="entry name" value="Nucleic acid-binding proteins"/>
    <property type="match status" value="1"/>
</dbReference>
<dbReference type="GO" id="GO:0006281">
    <property type="term" value="P:DNA repair"/>
    <property type="evidence" value="ECO:0007669"/>
    <property type="project" value="InterPro"/>
</dbReference>
<dbReference type="Pfam" id="PF21686">
    <property type="entry name" value="LigD_Prim-Pol"/>
    <property type="match status" value="1"/>
</dbReference>
<dbReference type="InterPro" id="IPR014143">
    <property type="entry name" value="NHEJ_ligase_prk"/>
</dbReference>
<dbReference type="InterPro" id="IPR012310">
    <property type="entry name" value="DNA_ligase_ATP-dep_cent"/>
</dbReference>
<organism evidence="7 8">
    <name type="scientific">Actinokineospora auranticolor</name>
    <dbReference type="NCBI Taxonomy" id="155976"/>
    <lineage>
        <taxon>Bacteria</taxon>
        <taxon>Bacillati</taxon>
        <taxon>Actinomycetota</taxon>
        <taxon>Actinomycetes</taxon>
        <taxon>Pseudonocardiales</taxon>
        <taxon>Pseudonocardiaceae</taxon>
        <taxon>Actinokineospora</taxon>
    </lineage>
</organism>
<evidence type="ECO:0000256" key="5">
    <source>
        <dbReference type="ARBA" id="ARBA00049990"/>
    </source>
</evidence>
<evidence type="ECO:0000313" key="7">
    <source>
        <dbReference type="EMBL" id="PPK66123.1"/>
    </source>
</evidence>
<dbReference type="InterPro" id="IPR033649">
    <property type="entry name" value="MtLigD_Pol-like"/>
</dbReference>
<comment type="caution">
    <text evidence="7">The sequence shown here is derived from an EMBL/GenBank/DDBJ whole genome shotgun (WGS) entry which is preliminary data.</text>
</comment>
<keyword evidence="8" id="KW-1185">Reference proteome</keyword>
<comment type="catalytic activity">
    <reaction evidence="3">
        <text>ATP + (deoxyribonucleotide)n-3'-hydroxyl + 5'-phospho-(deoxyribonucleotide)m = (deoxyribonucleotide)n+m + AMP + diphosphate.</text>
        <dbReference type="EC" id="6.5.1.1"/>
    </reaction>
</comment>
<evidence type="ECO:0000313" key="8">
    <source>
        <dbReference type="Proteomes" id="UP000239203"/>
    </source>
</evidence>
<dbReference type="CDD" id="cd04863">
    <property type="entry name" value="MtLigD_Pol_like"/>
    <property type="match status" value="1"/>
</dbReference>
<dbReference type="RefSeq" id="WP_374065045.1">
    <property type="nucleotide sequence ID" value="NZ_CP154825.1"/>
</dbReference>
<dbReference type="PANTHER" id="PTHR42705">
    <property type="entry name" value="BIFUNCTIONAL NON-HOMOLOGOUS END JOINING PROTEIN LIGD"/>
    <property type="match status" value="1"/>
</dbReference>
<protein>
    <recommendedName>
        <fullName evidence="1">DNA ligase (ATP)</fullName>
        <ecNumber evidence="1">6.5.1.1</ecNumber>
    </recommendedName>
</protein>
<dbReference type="EC" id="6.5.1.1" evidence="1"/>
<dbReference type="PANTHER" id="PTHR42705:SF2">
    <property type="entry name" value="BIFUNCTIONAL NON-HOMOLOGOUS END JOINING PROTEIN LIGD"/>
    <property type="match status" value="1"/>
</dbReference>
<dbReference type="NCBIfam" id="TIGR02776">
    <property type="entry name" value="NHEJ_ligase_prk"/>
    <property type="match status" value="1"/>
</dbReference>
<comment type="similarity">
    <text evidence="5">In the N-terminal section; belongs to the LigD polymerase family.</text>
</comment>
<dbReference type="Gene3D" id="3.30.470.30">
    <property type="entry name" value="DNA ligase/mRNA capping enzyme"/>
    <property type="match status" value="1"/>
</dbReference>
<evidence type="ECO:0000256" key="4">
    <source>
        <dbReference type="ARBA" id="ARBA00049981"/>
    </source>
</evidence>
<dbReference type="InterPro" id="IPR052171">
    <property type="entry name" value="NHEJ_LigD"/>
</dbReference>
<gene>
    <name evidence="7" type="ORF">CLV40_11187</name>
</gene>
<reference evidence="7 8" key="1">
    <citation type="submission" date="2018-02" db="EMBL/GenBank/DDBJ databases">
        <title>Genomic Encyclopedia of Archaeal and Bacterial Type Strains, Phase II (KMG-II): from individual species to whole genera.</title>
        <authorList>
            <person name="Goeker M."/>
        </authorList>
    </citation>
    <scope>NUCLEOTIDE SEQUENCE [LARGE SCALE GENOMIC DNA]</scope>
    <source>
        <strain evidence="7 8">YU 961-1</strain>
    </source>
</reference>
<name>A0A2S6GLS5_9PSEU</name>